<keyword evidence="2" id="KW-1185">Reference proteome</keyword>
<comment type="caution">
    <text evidence="1">The sequence shown here is derived from an EMBL/GenBank/DDBJ whole genome shotgun (WGS) entry which is preliminary data.</text>
</comment>
<protein>
    <recommendedName>
        <fullName evidence="3">Reverse transcriptase</fullName>
    </recommendedName>
</protein>
<gene>
    <name evidence="1" type="ORF">LIER_35151</name>
</gene>
<organism evidence="1 2">
    <name type="scientific">Lithospermum erythrorhizon</name>
    <name type="common">Purple gromwell</name>
    <name type="synonym">Lithospermum officinale var. erythrorhizon</name>
    <dbReference type="NCBI Taxonomy" id="34254"/>
    <lineage>
        <taxon>Eukaryota</taxon>
        <taxon>Viridiplantae</taxon>
        <taxon>Streptophyta</taxon>
        <taxon>Embryophyta</taxon>
        <taxon>Tracheophyta</taxon>
        <taxon>Spermatophyta</taxon>
        <taxon>Magnoliopsida</taxon>
        <taxon>eudicotyledons</taxon>
        <taxon>Gunneridae</taxon>
        <taxon>Pentapetalae</taxon>
        <taxon>asterids</taxon>
        <taxon>lamiids</taxon>
        <taxon>Boraginales</taxon>
        <taxon>Boraginaceae</taxon>
        <taxon>Boraginoideae</taxon>
        <taxon>Lithospermeae</taxon>
        <taxon>Lithospermum</taxon>
    </lineage>
</organism>
<proteinExistence type="predicted"/>
<sequence length="129" mass="14491">MDIFNSLLMRNIEARGFYFHPKCQELKLTNICFVDDLFLVAGASERLFRVIKDILLEFGSMAGLKPNMGKSTCYYAGVIDEMIDKLDKIMRIPAGTLPVKSLGIPFATSQITTRDCRSLCDKICSRIDG</sequence>
<dbReference type="Proteomes" id="UP001454036">
    <property type="component" value="Unassembled WGS sequence"/>
</dbReference>
<evidence type="ECO:0000313" key="1">
    <source>
        <dbReference type="EMBL" id="GAA0139904.1"/>
    </source>
</evidence>
<dbReference type="PANTHER" id="PTHR33116">
    <property type="entry name" value="REVERSE TRANSCRIPTASE ZINC-BINDING DOMAIN-CONTAINING PROTEIN-RELATED-RELATED"/>
    <property type="match status" value="1"/>
</dbReference>
<evidence type="ECO:0008006" key="3">
    <source>
        <dbReference type="Google" id="ProtNLM"/>
    </source>
</evidence>
<reference evidence="1 2" key="1">
    <citation type="submission" date="2024-01" db="EMBL/GenBank/DDBJ databases">
        <title>The complete chloroplast genome sequence of Lithospermum erythrorhizon: insights into the phylogenetic relationship among Boraginaceae species and the maternal lineages of purple gromwells.</title>
        <authorList>
            <person name="Okada T."/>
            <person name="Watanabe K."/>
        </authorList>
    </citation>
    <scope>NUCLEOTIDE SEQUENCE [LARGE SCALE GENOMIC DNA]</scope>
</reference>
<dbReference type="PANTHER" id="PTHR33116:SF76">
    <property type="entry name" value="DUF4283 DOMAIN-CONTAINING PROTEIN"/>
    <property type="match status" value="1"/>
</dbReference>
<dbReference type="AlphaFoldDB" id="A0AAV3NKL1"/>
<dbReference type="EMBL" id="BAABME010015197">
    <property type="protein sequence ID" value="GAA0139904.1"/>
    <property type="molecule type" value="Genomic_DNA"/>
</dbReference>
<accession>A0AAV3NKL1</accession>
<name>A0AAV3NKL1_LITER</name>
<evidence type="ECO:0000313" key="2">
    <source>
        <dbReference type="Proteomes" id="UP001454036"/>
    </source>
</evidence>